<reference evidence="5 6" key="1">
    <citation type="submission" date="2020-09" db="EMBL/GenBank/DDBJ databases">
        <title>Paenibacillus sp. strain PR3 16S rRNA gene Genome sequencing and assembly.</title>
        <authorList>
            <person name="Kim J."/>
        </authorList>
    </citation>
    <scope>NUCLEOTIDE SEQUENCE [LARGE SCALE GENOMIC DNA]</scope>
    <source>
        <strain evidence="5 6">PR3</strain>
    </source>
</reference>
<comment type="caution">
    <text evidence="5">The sequence shown here is derived from an EMBL/GenBank/DDBJ whole genome shotgun (WGS) entry which is preliminary data.</text>
</comment>
<protein>
    <submittedName>
        <fullName evidence="5">Response regulator</fullName>
    </submittedName>
</protein>
<dbReference type="Proteomes" id="UP000609346">
    <property type="component" value="Unassembled WGS sequence"/>
</dbReference>
<evidence type="ECO:0000313" key="6">
    <source>
        <dbReference type="Proteomes" id="UP000609346"/>
    </source>
</evidence>
<sequence>MLTTIIAITAIAVIAGIALLVRARQHRRIPSENASESDNLIATNEAHKEEEPHPTGVTPIVPAHLDKPSVLLVDDHPLMRQLMTEVLTQTGIGVVSAGSSQEALELLLQYRVDLVLTDVQMPGMDGIELLRRLRSMKGSPNASIPCVFVTGSMDDSKRREAERLGALAFFTKPFDIQAIGQFIAKHLEQDQLFVSP</sequence>
<dbReference type="SMART" id="SM00448">
    <property type="entry name" value="REC"/>
    <property type="match status" value="1"/>
</dbReference>
<dbReference type="InterPro" id="IPR050595">
    <property type="entry name" value="Bact_response_regulator"/>
</dbReference>
<accession>A0ABR8MSM4</accession>
<feature type="modified residue" description="4-aspartylphosphate" evidence="2">
    <location>
        <position position="118"/>
    </location>
</feature>
<gene>
    <name evidence="5" type="ORF">H8B09_09480</name>
</gene>
<keyword evidence="6" id="KW-1185">Reference proteome</keyword>
<dbReference type="Gene3D" id="3.40.50.2300">
    <property type="match status" value="1"/>
</dbReference>
<organism evidence="5 6">
    <name type="scientific">Paenibacillus terricola</name>
    <dbReference type="NCBI Taxonomy" id="2763503"/>
    <lineage>
        <taxon>Bacteria</taxon>
        <taxon>Bacillati</taxon>
        <taxon>Bacillota</taxon>
        <taxon>Bacilli</taxon>
        <taxon>Bacillales</taxon>
        <taxon>Paenibacillaceae</taxon>
        <taxon>Paenibacillus</taxon>
    </lineage>
</organism>
<evidence type="ECO:0000259" key="4">
    <source>
        <dbReference type="PROSITE" id="PS50110"/>
    </source>
</evidence>
<dbReference type="RefSeq" id="WP_191203261.1">
    <property type="nucleotide sequence ID" value="NZ_JACXZA010000002.1"/>
</dbReference>
<evidence type="ECO:0000256" key="2">
    <source>
        <dbReference type="PROSITE-ProRule" id="PRU00169"/>
    </source>
</evidence>
<keyword evidence="3" id="KW-1133">Transmembrane helix</keyword>
<proteinExistence type="predicted"/>
<evidence type="ECO:0000313" key="5">
    <source>
        <dbReference type="EMBL" id="MBD3918983.1"/>
    </source>
</evidence>
<evidence type="ECO:0000256" key="3">
    <source>
        <dbReference type="SAM" id="Phobius"/>
    </source>
</evidence>
<dbReference type="PANTHER" id="PTHR44591:SF3">
    <property type="entry name" value="RESPONSE REGULATORY DOMAIN-CONTAINING PROTEIN"/>
    <property type="match status" value="1"/>
</dbReference>
<dbReference type="PANTHER" id="PTHR44591">
    <property type="entry name" value="STRESS RESPONSE REGULATOR PROTEIN 1"/>
    <property type="match status" value="1"/>
</dbReference>
<keyword evidence="3" id="KW-0812">Transmembrane</keyword>
<feature type="domain" description="Response regulatory" evidence="4">
    <location>
        <begin position="69"/>
        <end position="187"/>
    </location>
</feature>
<dbReference type="InterPro" id="IPR011006">
    <property type="entry name" value="CheY-like_superfamily"/>
</dbReference>
<keyword evidence="3" id="KW-0472">Membrane</keyword>
<evidence type="ECO:0000256" key="1">
    <source>
        <dbReference type="ARBA" id="ARBA00022553"/>
    </source>
</evidence>
<keyword evidence="1 2" id="KW-0597">Phosphoprotein</keyword>
<feature type="transmembrane region" description="Helical" evidence="3">
    <location>
        <begin position="6"/>
        <end position="23"/>
    </location>
</feature>
<name>A0ABR8MSM4_9BACL</name>
<dbReference type="InterPro" id="IPR001789">
    <property type="entry name" value="Sig_transdc_resp-reg_receiver"/>
</dbReference>
<dbReference type="PROSITE" id="PS50110">
    <property type="entry name" value="RESPONSE_REGULATORY"/>
    <property type="match status" value="1"/>
</dbReference>
<dbReference type="EMBL" id="JACXZA010000002">
    <property type="protein sequence ID" value="MBD3918983.1"/>
    <property type="molecule type" value="Genomic_DNA"/>
</dbReference>
<dbReference type="Pfam" id="PF00072">
    <property type="entry name" value="Response_reg"/>
    <property type="match status" value="1"/>
</dbReference>
<dbReference type="SUPFAM" id="SSF52172">
    <property type="entry name" value="CheY-like"/>
    <property type="match status" value="1"/>
</dbReference>